<dbReference type="SUPFAM" id="SSF160897">
    <property type="entry name" value="Taf5 N-terminal domain-like"/>
    <property type="match status" value="1"/>
</dbReference>
<dbReference type="GeneID" id="109403852"/>
<dbReference type="Gene3D" id="2.130.10.10">
    <property type="entry name" value="YVTN repeat-like/Quinoprotein amine dehydrogenase"/>
    <property type="match status" value="2"/>
</dbReference>
<dbReference type="PROSITE" id="PS50294">
    <property type="entry name" value="WD_REPEATS_REGION"/>
    <property type="match status" value="4"/>
</dbReference>
<proteinExistence type="inferred from homology"/>
<protein>
    <recommendedName>
        <fullName evidence="8">TFIID subunit TAF5 NTD2 domain-containing protein</fullName>
    </recommendedName>
</protein>
<feature type="domain" description="TFIID subunit TAF5 NTD2" evidence="8">
    <location>
        <begin position="97"/>
        <end position="155"/>
    </location>
</feature>
<dbReference type="InterPro" id="IPR001680">
    <property type="entry name" value="WD40_rpt"/>
</dbReference>
<comment type="similarity">
    <text evidence="2">Belongs to the WD repeat TAF5 family.</text>
</comment>
<evidence type="ECO:0000256" key="3">
    <source>
        <dbReference type="ARBA" id="ARBA00022574"/>
    </source>
</evidence>
<evidence type="ECO:0000256" key="1">
    <source>
        <dbReference type="ARBA" id="ARBA00004123"/>
    </source>
</evidence>
<dbReference type="Pfam" id="PF00400">
    <property type="entry name" value="WD40"/>
    <property type="match status" value="6"/>
</dbReference>
<feature type="compositionally biased region" description="Low complexity" evidence="7">
    <location>
        <begin position="7"/>
        <end position="28"/>
    </location>
</feature>
<evidence type="ECO:0000259" key="8">
    <source>
        <dbReference type="Pfam" id="PF04494"/>
    </source>
</evidence>
<feature type="domain" description="TFIID subunit TAF5 NTD2" evidence="8">
    <location>
        <begin position="215"/>
        <end position="277"/>
    </location>
</feature>
<dbReference type="Gene3D" id="1.25.40.500">
    <property type="entry name" value="TFIID subunit TAF5, NTD2 domain"/>
    <property type="match status" value="1"/>
</dbReference>
<keyword evidence="10" id="KW-1185">Reference proteome</keyword>
<dbReference type="SMART" id="SM00320">
    <property type="entry name" value="WD40"/>
    <property type="match status" value="6"/>
</dbReference>
<dbReference type="RefSeq" id="XP_019532296.3">
    <property type="nucleotide sequence ID" value="XM_019676751.3"/>
</dbReference>
<dbReference type="SUPFAM" id="SSF50978">
    <property type="entry name" value="WD40 repeat-like"/>
    <property type="match status" value="1"/>
</dbReference>
<reference evidence="10" key="1">
    <citation type="journal article" date="2015" name="Proc. Natl. Acad. Sci. U.S.A.">
        <title>Genome sequence of the Asian Tiger mosquito, Aedes albopictus, reveals insights into its biology, genetics, and evolution.</title>
        <authorList>
            <person name="Chen X.G."/>
            <person name="Jiang X."/>
            <person name="Gu J."/>
            <person name="Xu M."/>
            <person name="Wu Y."/>
            <person name="Deng Y."/>
            <person name="Zhang C."/>
            <person name="Bonizzoni M."/>
            <person name="Dermauw W."/>
            <person name="Vontas J."/>
            <person name="Armbruster P."/>
            <person name="Huang X."/>
            <person name="Yang Y."/>
            <person name="Zhang H."/>
            <person name="He W."/>
            <person name="Peng H."/>
            <person name="Liu Y."/>
            <person name="Wu K."/>
            <person name="Chen J."/>
            <person name="Lirakis M."/>
            <person name="Topalis P."/>
            <person name="Van Leeuwen T."/>
            <person name="Hall A.B."/>
            <person name="Jiang X."/>
            <person name="Thorpe C."/>
            <person name="Mueller R.L."/>
            <person name="Sun C."/>
            <person name="Waterhouse R.M."/>
            <person name="Yan G."/>
            <person name="Tu Z.J."/>
            <person name="Fang X."/>
            <person name="James A.A."/>
        </authorList>
    </citation>
    <scope>NUCLEOTIDE SEQUENCE [LARGE SCALE GENOMIC DNA]</scope>
    <source>
        <strain evidence="10">Foshan</strain>
    </source>
</reference>
<dbReference type="PROSITE" id="PS50082">
    <property type="entry name" value="WD_REPEATS_2"/>
    <property type="match status" value="6"/>
</dbReference>
<reference evidence="9" key="2">
    <citation type="submission" date="2025-05" db="UniProtKB">
        <authorList>
            <consortium name="EnsemblMetazoa"/>
        </authorList>
    </citation>
    <scope>IDENTIFICATION</scope>
    <source>
        <strain evidence="9">Foshan</strain>
    </source>
</reference>
<name>A0ABM2A6D0_AEDAL</name>
<accession>A0ABM2A6D0</accession>
<feature type="repeat" description="WD" evidence="6">
    <location>
        <begin position="741"/>
        <end position="782"/>
    </location>
</feature>
<evidence type="ECO:0000256" key="4">
    <source>
        <dbReference type="ARBA" id="ARBA00022737"/>
    </source>
</evidence>
<dbReference type="CDD" id="cd00200">
    <property type="entry name" value="WD40"/>
    <property type="match status" value="1"/>
</dbReference>
<feature type="repeat" description="WD" evidence="6">
    <location>
        <begin position="783"/>
        <end position="815"/>
    </location>
</feature>
<keyword evidence="3 6" id="KW-0853">WD repeat</keyword>
<feature type="repeat" description="WD" evidence="6">
    <location>
        <begin position="464"/>
        <end position="505"/>
    </location>
</feature>
<keyword evidence="4" id="KW-0677">Repeat</keyword>
<feature type="repeat" description="WD" evidence="6">
    <location>
        <begin position="657"/>
        <end position="689"/>
    </location>
</feature>
<dbReference type="Proteomes" id="UP000069940">
    <property type="component" value="Unassembled WGS sequence"/>
</dbReference>
<dbReference type="InterPro" id="IPR036322">
    <property type="entry name" value="WD40_repeat_dom_sf"/>
</dbReference>
<organism evidence="9 10">
    <name type="scientific">Aedes albopictus</name>
    <name type="common">Asian tiger mosquito</name>
    <name type="synonym">Stegomyia albopicta</name>
    <dbReference type="NCBI Taxonomy" id="7160"/>
    <lineage>
        <taxon>Eukaryota</taxon>
        <taxon>Metazoa</taxon>
        <taxon>Ecdysozoa</taxon>
        <taxon>Arthropoda</taxon>
        <taxon>Hexapoda</taxon>
        <taxon>Insecta</taxon>
        <taxon>Pterygota</taxon>
        <taxon>Neoptera</taxon>
        <taxon>Endopterygota</taxon>
        <taxon>Diptera</taxon>
        <taxon>Nematocera</taxon>
        <taxon>Culicoidea</taxon>
        <taxon>Culicidae</taxon>
        <taxon>Culicinae</taxon>
        <taxon>Aedini</taxon>
        <taxon>Aedes</taxon>
        <taxon>Stegomyia</taxon>
    </lineage>
</organism>
<feature type="region of interest" description="Disordered" evidence="7">
    <location>
        <begin position="1"/>
        <end position="35"/>
    </location>
</feature>
<keyword evidence="5" id="KW-0539">Nucleus</keyword>
<dbReference type="InterPro" id="IPR015943">
    <property type="entry name" value="WD40/YVTN_repeat-like_dom_sf"/>
</dbReference>
<evidence type="ECO:0000256" key="6">
    <source>
        <dbReference type="PROSITE-ProRule" id="PRU00221"/>
    </source>
</evidence>
<dbReference type="InterPro" id="IPR037264">
    <property type="entry name" value="TFIID_NTD2_sf"/>
</dbReference>
<feature type="region of interest" description="Disordered" evidence="7">
    <location>
        <begin position="528"/>
        <end position="556"/>
    </location>
</feature>
<dbReference type="Pfam" id="PF04494">
    <property type="entry name" value="TFIID_NTD2"/>
    <property type="match status" value="2"/>
</dbReference>
<dbReference type="EnsemblMetazoa" id="AALFPA23_024894.R37096">
    <property type="protein sequence ID" value="AALFPA23_024894.P37096"/>
    <property type="gene ID" value="AALFPA23_024894"/>
</dbReference>
<comment type="subcellular location">
    <subcellularLocation>
        <location evidence="1">Nucleus</location>
    </subcellularLocation>
</comment>
<feature type="compositionally biased region" description="Low complexity" evidence="7">
    <location>
        <begin position="843"/>
        <end position="892"/>
    </location>
</feature>
<evidence type="ECO:0000313" key="9">
    <source>
        <dbReference type="EnsemblMetazoa" id="AALFPA23_024894.P37096"/>
    </source>
</evidence>
<evidence type="ECO:0000256" key="2">
    <source>
        <dbReference type="ARBA" id="ARBA00009435"/>
    </source>
</evidence>
<dbReference type="PANTHER" id="PTHR19879:SF5">
    <property type="entry name" value="WD REPEAT-CONTAINING PROTEIN 55 HOMOLOG"/>
    <property type="match status" value="1"/>
</dbReference>
<feature type="region of interest" description="Disordered" evidence="7">
    <location>
        <begin position="833"/>
        <end position="892"/>
    </location>
</feature>
<dbReference type="InterPro" id="IPR020472">
    <property type="entry name" value="WD40_PAC1"/>
</dbReference>
<dbReference type="PRINTS" id="PR00320">
    <property type="entry name" value="GPROTEINBRPT"/>
</dbReference>
<feature type="repeat" description="WD" evidence="6">
    <location>
        <begin position="699"/>
        <end position="740"/>
    </location>
</feature>
<evidence type="ECO:0000313" key="10">
    <source>
        <dbReference type="Proteomes" id="UP000069940"/>
    </source>
</evidence>
<dbReference type="PANTHER" id="PTHR19879">
    <property type="entry name" value="TRANSCRIPTION INITIATION FACTOR TFIID"/>
    <property type="match status" value="1"/>
</dbReference>
<sequence length="926" mass="102484">MSDSKQRSTTTSSSNNSGSTTGTSSSSKSSRKSKNDLIRSAVGSYLKQRNYIVNDRYRKSDLILTQSTEQIAMNTAIENEISKANSFLFSNIFCLNNNPAQVDQHFVKLCNFIKCQPEAVREELSELVNPLLCHLYIEMLKGRDWRPAILFLRKHATLLGRIEPCPAPPSSSPLIMNQKINGTVEEQQASGISATAVQNSVIVFSPEPASSAKVETFRQLIHKLSQIARIQDLENEQQTLRFRSCQYEVRLGTASVAALRRYLSKHGHSLILQILRNWFYFETSDDKDFTDYSPDMVSGKVAKKPRLVSAASNGLDVLNGLPMEVESLDALHPEPEYDFGEHTEAENTKFLLRNGFSGQYIQFKVRELNGGGLDGSGTTMDLDDDDDEDDSAYLPALEEIPPPPAVTSVKPEVFTDGADPHQQQFQDDISGMFRRITSAERLRKLRECTEKLNRFQTPLCIYQVENVDDRLTSVAIDEDSCHLASGFEDASVVLWSVNRSTQIGRKPYTGLRERRCAWNVTCCDSSFSEGEEEEEEEDEEAGQDQGGGGGREHDDPGECSGLRNLFRCKSQAEVSRLNKLLPVYSRRLSKRERWKQFMSRKCSENVFSETGGVTLRGHSNAVTDLLFSRHSPLLMSVSRDLTMRAWHATDYTCRAVYRGHNHPVWSVAESPTGLYLATGSRDTTARLWSTDREFPLQIYVGHTQDVDTVAFHPNGNYLATGSTDLTVRLWCVTSGKLFRIFTDCRQPIHRVSFSPDGKYLAAAGEENRVRIFDLAAGSQLTELRDHTSGVSCVTWSSDSRHFVSAGSDGTIRIWDAVKMVTFSSSSSSTSFSSGSSAAANHQNSMSSPHSTATSSATNNGPTASNHHTQKTSSSTGAGTGSASNPSSSSSSNTANNLLLAYSTGCRRIYRLHYNQLSGSLSCIGNS</sequence>
<evidence type="ECO:0000256" key="5">
    <source>
        <dbReference type="ARBA" id="ARBA00023242"/>
    </source>
</evidence>
<dbReference type="InterPro" id="IPR007582">
    <property type="entry name" value="TFIID_NTD2"/>
</dbReference>
<evidence type="ECO:0000256" key="7">
    <source>
        <dbReference type="SAM" id="MobiDB-lite"/>
    </source>
</evidence>
<feature type="compositionally biased region" description="Acidic residues" evidence="7">
    <location>
        <begin position="529"/>
        <end position="542"/>
    </location>
</feature>
<feature type="repeat" description="WD" evidence="6">
    <location>
        <begin position="615"/>
        <end position="646"/>
    </location>
</feature>